<name>A0AAD8XVJ5_9STRA</name>
<feature type="compositionally biased region" description="Polar residues" evidence="2">
    <location>
        <begin position="1"/>
        <end position="38"/>
    </location>
</feature>
<keyword evidence="4" id="KW-1185">Reference proteome</keyword>
<feature type="compositionally biased region" description="Polar residues" evidence="2">
    <location>
        <begin position="166"/>
        <end position="175"/>
    </location>
</feature>
<feature type="region of interest" description="Disordered" evidence="2">
    <location>
        <begin position="1"/>
        <end position="51"/>
    </location>
</feature>
<evidence type="ECO:0000256" key="2">
    <source>
        <dbReference type="SAM" id="MobiDB-lite"/>
    </source>
</evidence>
<feature type="coiled-coil region" evidence="1">
    <location>
        <begin position="269"/>
        <end position="296"/>
    </location>
</feature>
<reference evidence="3" key="1">
    <citation type="submission" date="2023-06" db="EMBL/GenBank/DDBJ databases">
        <title>Survivors Of The Sea: Transcriptome response of Skeletonema marinoi to long-term dormancy.</title>
        <authorList>
            <person name="Pinder M.I.M."/>
            <person name="Kourtchenko O."/>
            <person name="Robertson E.K."/>
            <person name="Larsson T."/>
            <person name="Maumus F."/>
            <person name="Osuna-Cruz C.M."/>
            <person name="Vancaester E."/>
            <person name="Stenow R."/>
            <person name="Vandepoele K."/>
            <person name="Ploug H."/>
            <person name="Bruchert V."/>
            <person name="Godhe A."/>
            <person name="Topel M."/>
        </authorList>
    </citation>
    <scope>NUCLEOTIDE SEQUENCE</scope>
    <source>
        <strain evidence="3">R05AC</strain>
    </source>
</reference>
<organism evidence="3 4">
    <name type="scientific">Skeletonema marinoi</name>
    <dbReference type="NCBI Taxonomy" id="267567"/>
    <lineage>
        <taxon>Eukaryota</taxon>
        <taxon>Sar</taxon>
        <taxon>Stramenopiles</taxon>
        <taxon>Ochrophyta</taxon>
        <taxon>Bacillariophyta</taxon>
        <taxon>Coscinodiscophyceae</taxon>
        <taxon>Thalassiosirophycidae</taxon>
        <taxon>Thalassiosirales</taxon>
        <taxon>Skeletonemataceae</taxon>
        <taxon>Skeletonema</taxon>
        <taxon>Skeletonema marinoi-dohrnii complex</taxon>
    </lineage>
</organism>
<dbReference type="Proteomes" id="UP001224775">
    <property type="component" value="Unassembled WGS sequence"/>
</dbReference>
<dbReference type="EMBL" id="JATAAI010000038">
    <property type="protein sequence ID" value="KAK1734492.1"/>
    <property type="molecule type" value="Genomic_DNA"/>
</dbReference>
<gene>
    <name evidence="3" type="ORF">QTG54_014740</name>
</gene>
<accession>A0AAD8XVJ5</accession>
<sequence>MMIETNGNKKLLSSSGSWNKSDMSGSSNNATNEHSQPDGSGKIASPASSNSLSEKFSNSESLLSLFSTLYDKEQYSVAYAAGIKFVELALLQIPKNGHFKSRKYLKQRTRSATDALRVTKLLGGMLDEMEEDENGGIQKIERLHELATLAQQSFDEAVNVDDDGGESNTDGGTTSHSKEWDVAQRVSQLWKYHILAPNSGSVIDNVLNLPDSCCATYEENQQENEAGQESNTTYKPDLLQQRQDSDHSIMTDRQLSLQSDIDRQGLNELQQEELMNDSAEQQIEQTQEEASEAISLTGLTSSIGRISNTIVTGHELFKLRDFDPEEDDEKKAHELLEKKSTVSEQPPNLHLHNLPMVNRICVSVGVGAGGRIFLNLASASDDEDELELKEYEKMGGKNEGLSKLMMMKDFDRDDEDDEEYVKEVLDTAIATLEPETTRSKLSIFRTALSLLRLLRSGIRKIKFWITTRIQTTLSSQTLIYR</sequence>
<comment type="caution">
    <text evidence="3">The sequence shown here is derived from an EMBL/GenBank/DDBJ whole genome shotgun (WGS) entry which is preliminary data.</text>
</comment>
<feature type="region of interest" description="Disordered" evidence="2">
    <location>
        <begin position="159"/>
        <end position="178"/>
    </location>
</feature>
<protein>
    <submittedName>
        <fullName evidence="3">Uncharacterized protein</fullName>
    </submittedName>
</protein>
<proteinExistence type="predicted"/>
<dbReference type="AlphaFoldDB" id="A0AAD8XVJ5"/>
<evidence type="ECO:0000313" key="4">
    <source>
        <dbReference type="Proteomes" id="UP001224775"/>
    </source>
</evidence>
<evidence type="ECO:0000256" key="1">
    <source>
        <dbReference type="SAM" id="Coils"/>
    </source>
</evidence>
<keyword evidence="1" id="KW-0175">Coiled coil</keyword>
<evidence type="ECO:0000313" key="3">
    <source>
        <dbReference type="EMBL" id="KAK1734492.1"/>
    </source>
</evidence>